<dbReference type="OrthoDB" id="5368503at2"/>
<organism evidence="2 3">
    <name type="scientific">Comamonas terrigena</name>
    <dbReference type="NCBI Taxonomy" id="32013"/>
    <lineage>
        <taxon>Bacteria</taxon>
        <taxon>Pseudomonadati</taxon>
        <taxon>Pseudomonadota</taxon>
        <taxon>Betaproteobacteria</taxon>
        <taxon>Burkholderiales</taxon>
        <taxon>Comamonadaceae</taxon>
        <taxon>Comamonas</taxon>
    </lineage>
</organism>
<evidence type="ECO:0000256" key="1">
    <source>
        <dbReference type="SAM" id="SignalP"/>
    </source>
</evidence>
<dbReference type="STRING" id="1219032.GCA_001515545_01819"/>
<keyword evidence="3" id="KW-1185">Reference proteome</keyword>
<protein>
    <submittedName>
        <fullName evidence="2">DUF4198 domain-containing protein</fullName>
    </submittedName>
</protein>
<accession>A0A2A7UYF1</accession>
<keyword evidence="1" id="KW-0732">Signal</keyword>
<comment type="caution">
    <text evidence="2">The sequence shown here is derived from an EMBL/GenBank/DDBJ whole genome shotgun (WGS) entry which is preliminary data.</text>
</comment>
<name>A0A2A7UYF1_COMTR</name>
<reference evidence="3" key="1">
    <citation type="submission" date="2017-09" db="EMBL/GenBank/DDBJ databases">
        <title>FDA dAtabase for Regulatory Grade micrObial Sequences (FDA-ARGOS): Supporting development and validation of Infectious Disease Dx tests.</title>
        <authorList>
            <person name="Minogue T."/>
            <person name="Wolcott M."/>
            <person name="Wasieloski L."/>
            <person name="Aguilar W."/>
            <person name="Moore D."/>
            <person name="Tallon L."/>
            <person name="Sadzewicz L."/>
            <person name="Ott S."/>
            <person name="Zhao X."/>
            <person name="Nagaraj S."/>
            <person name="Vavikolanu K."/>
            <person name="Aluvathingal J."/>
            <person name="Nadendla S."/>
            <person name="Sichtig H."/>
        </authorList>
    </citation>
    <scope>NUCLEOTIDE SEQUENCE [LARGE SCALE GENOMIC DNA]</scope>
    <source>
        <strain evidence="3">FDAARGOS_394</strain>
    </source>
</reference>
<dbReference type="Pfam" id="PF10670">
    <property type="entry name" value="DUF4198"/>
    <property type="match status" value="1"/>
</dbReference>
<sequence>MTPSFPRRLRWPAALAALCLSGAALAHNVWLEPDSDGSYLLQFGGHAGQLEAFDHAKLQSVTAYDRRGRSVPAQVRTVAQGLKVHPDAQAALLAVELDNGFFSGQPGDKAMRNLPMDQNPGATRGVWARKYHKTLLVWGAVARKELGQKFEVTPQQGQVPHAGEQVLLQVTLDGKPLAGVRLSQGENGSPATTDAQGLARVPVVAGTNTIQAIYRQPVQGDARTTELSFEHLLRFAVH</sequence>
<dbReference type="AlphaFoldDB" id="A0A2A7UYF1"/>
<dbReference type="GeneID" id="80802628"/>
<evidence type="ECO:0000313" key="2">
    <source>
        <dbReference type="EMBL" id="PEH90322.1"/>
    </source>
</evidence>
<proteinExistence type="predicted"/>
<gene>
    <name evidence="2" type="ORF">CRM82_18535</name>
</gene>
<dbReference type="Proteomes" id="UP000220246">
    <property type="component" value="Unassembled WGS sequence"/>
</dbReference>
<dbReference type="InterPro" id="IPR019613">
    <property type="entry name" value="DUF4198"/>
</dbReference>
<dbReference type="EMBL" id="PDEA01000001">
    <property type="protein sequence ID" value="PEH90322.1"/>
    <property type="molecule type" value="Genomic_DNA"/>
</dbReference>
<feature type="chain" id="PRO_5012698858" evidence="1">
    <location>
        <begin position="27"/>
        <end position="238"/>
    </location>
</feature>
<evidence type="ECO:0000313" key="3">
    <source>
        <dbReference type="Proteomes" id="UP000220246"/>
    </source>
</evidence>
<dbReference type="RefSeq" id="WP_066536342.1">
    <property type="nucleotide sequence ID" value="NZ_PDEA01000001.1"/>
</dbReference>
<feature type="signal peptide" evidence="1">
    <location>
        <begin position="1"/>
        <end position="26"/>
    </location>
</feature>